<dbReference type="GO" id="GO:0000981">
    <property type="term" value="F:DNA-binding transcription factor activity, RNA polymerase II-specific"/>
    <property type="evidence" value="ECO:0007669"/>
    <property type="project" value="TreeGrafter"/>
</dbReference>
<dbReference type="GeneID" id="27691132"/>
<dbReference type="RefSeq" id="XP_016604781.1">
    <property type="nucleotide sequence ID" value="XM_016756100.1"/>
</dbReference>
<feature type="domain" description="C2H2-type" evidence="7">
    <location>
        <begin position="454"/>
        <end position="476"/>
    </location>
</feature>
<dbReference type="AlphaFoldDB" id="A0A0L0H777"/>
<dbReference type="PROSITE" id="PS00028">
    <property type="entry name" value="ZINC_FINGER_C2H2_1"/>
    <property type="match status" value="2"/>
</dbReference>
<dbReference type="GO" id="GO:0005634">
    <property type="term" value="C:nucleus"/>
    <property type="evidence" value="ECO:0007669"/>
    <property type="project" value="UniProtKB-ARBA"/>
</dbReference>
<feature type="compositionally biased region" description="Polar residues" evidence="6">
    <location>
        <begin position="345"/>
        <end position="356"/>
    </location>
</feature>
<dbReference type="InterPro" id="IPR036236">
    <property type="entry name" value="Znf_C2H2_sf"/>
</dbReference>
<dbReference type="EMBL" id="KQ257467">
    <property type="protein sequence ID" value="KNC96741.1"/>
    <property type="molecule type" value="Genomic_DNA"/>
</dbReference>
<dbReference type="VEuPathDB" id="FungiDB:SPPG_07949"/>
<dbReference type="GO" id="GO:0000978">
    <property type="term" value="F:RNA polymerase II cis-regulatory region sequence-specific DNA binding"/>
    <property type="evidence" value="ECO:0007669"/>
    <property type="project" value="TreeGrafter"/>
</dbReference>
<dbReference type="eggNOG" id="KOG1721">
    <property type="taxonomic scope" value="Eukaryota"/>
</dbReference>
<organism evidence="8 9">
    <name type="scientific">Spizellomyces punctatus (strain DAOM BR117)</name>
    <dbReference type="NCBI Taxonomy" id="645134"/>
    <lineage>
        <taxon>Eukaryota</taxon>
        <taxon>Fungi</taxon>
        <taxon>Fungi incertae sedis</taxon>
        <taxon>Chytridiomycota</taxon>
        <taxon>Chytridiomycota incertae sedis</taxon>
        <taxon>Chytridiomycetes</taxon>
        <taxon>Spizellomycetales</taxon>
        <taxon>Spizellomycetaceae</taxon>
        <taxon>Spizellomyces</taxon>
    </lineage>
</organism>
<dbReference type="SMART" id="SM00355">
    <property type="entry name" value="ZnF_C2H2"/>
    <property type="match status" value="3"/>
</dbReference>
<proteinExistence type="predicted"/>
<gene>
    <name evidence="8" type="ORF">SPPG_07949</name>
</gene>
<dbReference type="InParanoid" id="A0A0L0H777"/>
<dbReference type="InterPro" id="IPR013087">
    <property type="entry name" value="Znf_C2H2_type"/>
</dbReference>
<evidence type="ECO:0000313" key="9">
    <source>
        <dbReference type="Proteomes" id="UP000053201"/>
    </source>
</evidence>
<keyword evidence="4" id="KW-0862">Zinc</keyword>
<evidence type="ECO:0000313" key="8">
    <source>
        <dbReference type="EMBL" id="KNC96741.1"/>
    </source>
</evidence>
<evidence type="ECO:0000256" key="2">
    <source>
        <dbReference type="ARBA" id="ARBA00022737"/>
    </source>
</evidence>
<dbReference type="OMA" id="KERNREC"/>
<accession>A0A0L0H777</accession>
<evidence type="ECO:0000256" key="4">
    <source>
        <dbReference type="ARBA" id="ARBA00022833"/>
    </source>
</evidence>
<keyword evidence="2" id="KW-0677">Repeat</keyword>
<dbReference type="GO" id="GO:0008270">
    <property type="term" value="F:zinc ion binding"/>
    <property type="evidence" value="ECO:0007669"/>
    <property type="project" value="UniProtKB-KW"/>
</dbReference>
<dbReference type="PANTHER" id="PTHR19818">
    <property type="entry name" value="ZINC FINGER PROTEIN ZIC AND GLI"/>
    <property type="match status" value="1"/>
</dbReference>
<dbReference type="PROSITE" id="PS50157">
    <property type="entry name" value="ZINC_FINGER_C2H2_2"/>
    <property type="match status" value="3"/>
</dbReference>
<evidence type="ECO:0000256" key="5">
    <source>
        <dbReference type="PROSITE-ProRule" id="PRU00042"/>
    </source>
</evidence>
<feature type="region of interest" description="Disordered" evidence="6">
    <location>
        <begin position="345"/>
        <end position="372"/>
    </location>
</feature>
<dbReference type="GO" id="GO:0045944">
    <property type="term" value="P:positive regulation of transcription by RNA polymerase II"/>
    <property type="evidence" value="ECO:0007669"/>
    <property type="project" value="UniProtKB-ARBA"/>
</dbReference>
<dbReference type="SUPFAM" id="SSF57667">
    <property type="entry name" value="beta-beta-alpha zinc fingers"/>
    <property type="match status" value="2"/>
</dbReference>
<sequence>MTLSFFPLVSHQQHPRPVKGAAGRISSPVLVHATTASTTTTPTASPIAPKPVTCHVKAEFPSPPCSPLEDNMLANPQFHIDARLFAPLMAHDATEAVGRVDEGYCSWETTHMSPIERALHCGLDESYGAVDLPMSPGAQHLHSIAHDTVALESYMNGIHLSDCQPQLLPDPSHQSLNENMLRHPVYPADYEWGLSGWDASNSENMAMTDAIYGKQSGSTDVVTNSPIITDLPREQAQFYQMSTPVSPANVFAPPSVNDMEMALHPTIQTSYELTIPPSLLTPPAPCSPEDDAPMPTVVSPTMENIPSSPMSPLTPISPEHLSAPSSPIASPPAQPFFGELVFSPSEPTIKTESPKSAKTPRHRSTSSISTVSSFGDASTSSFSDIDPEEFSEGGVCSDTKTVYLFVNESHGCDDKKQKGPRGEHNCFKCVCGKLFKKLYNLKNHYKQHQKDKPYVCEVCKRGFMRKHDLKRHSTTHLENFKPYSCEDCKTTFTRLDALHRHIKAKRCKGQ</sequence>
<name>A0A0L0H777_SPIPD</name>
<dbReference type="STRING" id="645134.A0A0L0H777"/>
<dbReference type="InterPro" id="IPR050329">
    <property type="entry name" value="GLI_C2H2-zinc-finger"/>
</dbReference>
<keyword evidence="9" id="KW-1185">Reference proteome</keyword>
<dbReference type="OrthoDB" id="8922241at2759"/>
<dbReference type="PANTHER" id="PTHR19818:SF165">
    <property type="entry name" value="RNA POLYMERASE II TRANSCRIPTION FACTOR, PUTATIVE-RELATED"/>
    <property type="match status" value="1"/>
</dbReference>
<keyword evidence="1" id="KW-0479">Metal-binding</keyword>
<protein>
    <recommendedName>
        <fullName evidence="7">C2H2-type domain-containing protein</fullName>
    </recommendedName>
</protein>
<dbReference type="FunFam" id="3.30.160.60:FF:000446">
    <property type="entry name" value="Zinc finger protein"/>
    <property type="match status" value="1"/>
</dbReference>
<dbReference type="Proteomes" id="UP000053201">
    <property type="component" value="Unassembled WGS sequence"/>
</dbReference>
<evidence type="ECO:0000256" key="3">
    <source>
        <dbReference type="ARBA" id="ARBA00022771"/>
    </source>
</evidence>
<evidence type="ECO:0000259" key="7">
    <source>
        <dbReference type="PROSITE" id="PS50157"/>
    </source>
</evidence>
<feature type="domain" description="C2H2-type" evidence="7">
    <location>
        <begin position="424"/>
        <end position="453"/>
    </location>
</feature>
<keyword evidence="3 5" id="KW-0863">Zinc-finger</keyword>
<evidence type="ECO:0000256" key="1">
    <source>
        <dbReference type="ARBA" id="ARBA00022723"/>
    </source>
</evidence>
<feature type="domain" description="C2H2-type" evidence="7">
    <location>
        <begin position="483"/>
        <end position="510"/>
    </location>
</feature>
<evidence type="ECO:0000256" key="6">
    <source>
        <dbReference type="SAM" id="MobiDB-lite"/>
    </source>
</evidence>
<reference evidence="8 9" key="1">
    <citation type="submission" date="2009-08" db="EMBL/GenBank/DDBJ databases">
        <title>The Genome Sequence of Spizellomyces punctatus strain DAOM BR117.</title>
        <authorList>
            <consortium name="The Broad Institute Genome Sequencing Platform"/>
            <person name="Russ C."/>
            <person name="Cuomo C."/>
            <person name="Shea T."/>
            <person name="Young S.K."/>
            <person name="Zeng Q."/>
            <person name="Koehrsen M."/>
            <person name="Haas B."/>
            <person name="Borodovsky M."/>
            <person name="Guigo R."/>
            <person name="Alvarado L."/>
            <person name="Berlin A."/>
            <person name="Bochicchio J."/>
            <person name="Borenstein D."/>
            <person name="Chapman S."/>
            <person name="Chen Z."/>
            <person name="Engels R."/>
            <person name="Freedman E."/>
            <person name="Gellesch M."/>
            <person name="Goldberg J."/>
            <person name="Griggs A."/>
            <person name="Gujja S."/>
            <person name="Heiman D."/>
            <person name="Hepburn T."/>
            <person name="Howarth C."/>
            <person name="Jen D."/>
            <person name="Larson L."/>
            <person name="Lewis B."/>
            <person name="Mehta T."/>
            <person name="Park D."/>
            <person name="Pearson M."/>
            <person name="Roberts A."/>
            <person name="Saif S."/>
            <person name="Shenoy N."/>
            <person name="Sisk P."/>
            <person name="Stolte C."/>
            <person name="Sykes S."/>
            <person name="Thomson T."/>
            <person name="Walk T."/>
            <person name="White J."/>
            <person name="Yandava C."/>
            <person name="Burger G."/>
            <person name="Gray M.W."/>
            <person name="Holland P.W.H."/>
            <person name="King N."/>
            <person name="Lang F.B.F."/>
            <person name="Roger A.J."/>
            <person name="Ruiz-Trillo I."/>
            <person name="Lander E."/>
            <person name="Nusbaum C."/>
        </authorList>
    </citation>
    <scope>NUCLEOTIDE SEQUENCE [LARGE SCALE GENOMIC DNA]</scope>
    <source>
        <strain evidence="8 9">DAOM BR117</strain>
    </source>
</reference>
<dbReference type="Gene3D" id="3.30.160.60">
    <property type="entry name" value="Classic Zinc Finger"/>
    <property type="match status" value="2"/>
</dbReference>
<dbReference type="Pfam" id="PF00096">
    <property type="entry name" value="zf-C2H2"/>
    <property type="match status" value="2"/>
</dbReference>